<name>A0AAW1WT19_RUBAR</name>
<dbReference type="EMBL" id="JBEDUW010000005">
    <property type="protein sequence ID" value="KAK9927772.1"/>
    <property type="molecule type" value="Genomic_DNA"/>
</dbReference>
<dbReference type="AlphaFoldDB" id="A0AAW1WT19"/>
<keyword evidence="2" id="KW-1185">Reference proteome</keyword>
<proteinExistence type="predicted"/>
<evidence type="ECO:0008006" key="3">
    <source>
        <dbReference type="Google" id="ProtNLM"/>
    </source>
</evidence>
<reference evidence="1 2" key="1">
    <citation type="journal article" date="2023" name="G3 (Bethesda)">
        <title>A chromosome-length genome assembly and annotation of blackberry (Rubus argutus, cv. 'Hillquist').</title>
        <authorList>
            <person name="Bruna T."/>
            <person name="Aryal R."/>
            <person name="Dudchenko O."/>
            <person name="Sargent D.J."/>
            <person name="Mead D."/>
            <person name="Buti M."/>
            <person name="Cavallini A."/>
            <person name="Hytonen T."/>
            <person name="Andres J."/>
            <person name="Pham M."/>
            <person name="Weisz D."/>
            <person name="Mascagni F."/>
            <person name="Usai G."/>
            <person name="Natali L."/>
            <person name="Bassil N."/>
            <person name="Fernandez G.E."/>
            <person name="Lomsadze A."/>
            <person name="Armour M."/>
            <person name="Olukolu B."/>
            <person name="Poorten T."/>
            <person name="Britton C."/>
            <person name="Davik J."/>
            <person name="Ashrafi H."/>
            <person name="Aiden E.L."/>
            <person name="Borodovsky M."/>
            <person name="Worthington M."/>
        </authorList>
    </citation>
    <scope>NUCLEOTIDE SEQUENCE [LARGE SCALE GENOMIC DNA]</scope>
    <source>
        <strain evidence="1">PI 553951</strain>
    </source>
</reference>
<protein>
    <recommendedName>
        <fullName evidence="3">Retrotransposon Copia-like N-terminal domain-containing protein</fullName>
    </recommendedName>
</protein>
<dbReference type="Proteomes" id="UP001457282">
    <property type="component" value="Unassembled WGS sequence"/>
</dbReference>
<dbReference type="PANTHER" id="PTHR47481">
    <property type="match status" value="1"/>
</dbReference>
<comment type="caution">
    <text evidence="1">The sequence shown here is derived from an EMBL/GenBank/DDBJ whole genome shotgun (WGS) entry which is preliminary data.</text>
</comment>
<evidence type="ECO:0000313" key="1">
    <source>
        <dbReference type="EMBL" id="KAK9927772.1"/>
    </source>
</evidence>
<gene>
    <name evidence="1" type="ORF">M0R45_024939</name>
</gene>
<accession>A0AAW1WT19</accession>
<dbReference type="Pfam" id="PF14223">
    <property type="entry name" value="Retrotran_gag_2"/>
    <property type="match status" value="1"/>
</dbReference>
<evidence type="ECO:0000313" key="2">
    <source>
        <dbReference type="Proteomes" id="UP001457282"/>
    </source>
</evidence>
<organism evidence="1 2">
    <name type="scientific">Rubus argutus</name>
    <name type="common">Southern blackberry</name>
    <dbReference type="NCBI Taxonomy" id="59490"/>
    <lineage>
        <taxon>Eukaryota</taxon>
        <taxon>Viridiplantae</taxon>
        <taxon>Streptophyta</taxon>
        <taxon>Embryophyta</taxon>
        <taxon>Tracheophyta</taxon>
        <taxon>Spermatophyta</taxon>
        <taxon>Magnoliopsida</taxon>
        <taxon>eudicotyledons</taxon>
        <taxon>Gunneridae</taxon>
        <taxon>Pentapetalae</taxon>
        <taxon>rosids</taxon>
        <taxon>fabids</taxon>
        <taxon>Rosales</taxon>
        <taxon>Rosaceae</taxon>
        <taxon>Rosoideae</taxon>
        <taxon>Rosoideae incertae sedis</taxon>
        <taxon>Rubus</taxon>
    </lineage>
</organism>
<dbReference type="PANTHER" id="PTHR47481:SF31">
    <property type="entry name" value="OS01G0873500 PROTEIN"/>
    <property type="match status" value="1"/>
</dbReference>
<sequence length="220" mass="24673">MSAMADSCFPETPDVLMSSICNLMPIRLESTNYFIWTRLMSTIFTAHGLLGYVDGSIKTPAKFALNDRGEPTTELSQSYRLWRRYDAGVKVVINATLSSSSLPHIIGPDTARDLWLTLERRFTPMSNFNIIKFRSDLHTIAKGTDPVNVYVGKLNEIRTKLAGFLVVVDDAEMIAHALRGLPHDYEAFRNSITTRTEPLPLNEFYVLLLAEESSILAGNQ</sequence>